<feature type="chain" id="PRO_5034377834" evidence="1">
    <location>
        <begin position="26"/>
        <end position="278"/>
    </location>
</feature>
<dbReference type="AlphaFoldDB" id="A0A8H4J5U1"/>
<dbReference type="Pfam" id="PF13472">
    <property type="entry name" value="Lipase_GDSL_2"/>
    <property type="match status" value="1"/>
</dbReference>
<protein>
    <submittedName>
        <fullName evidence="3">Lipase GDSL</fullName>
    </submittedName>
</protein>
<feature type="domain" description="SGNH hydrolase-type esterase" evidence="2">
    <location>
        <begin position="34"/>
        <end position="235"/>
    </location>
</feature>
<dbReference type="PANTHER" id="PTHR43695">
    <property type="entry name" value="PUTATIVE (AFU_ORTHOLOGUE AFUA_2G17250)-RELATED"/>
    <property type="match status" value="1"/>
</dbReference>
<organism evidence="3 4">
    <name type="scientific">Botryosphaeria dothidea</name>
    <dbReference type="NCBI Taxonomy" id="55169"/>
    <lineage>
        <taxon>Eukaryota</taxon>
        <taxon>Fungi</taxon>
        <taxon>Dikarya</taxon>
        <taxon>Ascomycota</taxon>
        <taxon>Pezizomycotina</taxon>
        <taxon>Dothideomycetes</taxon>
        <taxon>Dothideomycetes incertae sedis</taxon>
        <taxon>Botryosphaeriales</taxon>
        <taxon>Botryosphaeriaceae</taxon>
        <taxon>Botryosphaeria</taxon>
    </lineage>
</organism>
<evidence type="ECO:0000256" key="1">
    <source>
        <dbReference type="SAM" id="SignalP"/>
    </source>
</evidence>
<feature type="signal peptide" evidence="1">
    <location>
        <begin position="1"/>
        <end position="25"/>
    </location>
</feature>
<keyword evidence="4" id="KW-1185">Reference proteome</keyword>
<sequence>MLFQNLATVLPFIFATANALPQARADKPAAFFLAGDSTTAVQSTGGGGWGNGFLNTTLKNGATGKNYGHNGATTVSFREGGDWATVLKAVQNVKADYTPYVTIQLDGNGLLHGAWKADSQRACEQFGHNDQKTDKNISLAQYSANLAQFVADVRDAGGNPILVTPLSRRQFSSDGRINENLAEQRSATLAVAADEKALAIDLNRASTDYLNAIGEEDAYKYNLNADDRTHLNDAGSVVFGNMVSWLLDESAEGDALSQWTEANVAYVQDFKDGMYIEV</sequence>
<reference evidence="3" key="1">
    <citation type="submission" date="2020-04" db="EMBL/GenBank/DDBJ databases">
        <title>Genome Assembly and Annotation of Botryosphaeria dothidea sdau 11-99, a Latent Pathogen of Apple Fruit Ring Rot in China.</title>
        <authorList>
            <person name="Yu C."/>
            <person name="Diao Y."/>
            <person name="Lu Q."/>
            <person name="Zhao J."/>
            <person name="Cui S."/>
            <person name="Peng C."/>
            <person name="He B."/>
            <person name="Liu H."/>
        </authorList>
    </citation>
    <scope>NUCLEOTIDE SEQUENCE [LARGE SCALE GENOMIC DNA]</scope>
    <source>
        <strain evidence="3">Sdau11-99</strain>
    </source>
</reference>
<dbReference type="OrthoDB" id="5041285at2759"/>
<dbReference type="SUPFAM" id="SSF52266">
    <property type="entry name" value="SGNH hydrolase"/>
    <property type="match status" value="1"/>
</dbReference>
<dbReference type="Gene3D" id="3.40.50.1110">
    <property type="entry name" value="SGNH hydrolase"/>
    <property type="match status" value="1"/>
</dbReference>
<keyword evidence="1" id="KW-0732">Signal</keyword>
<dbReference type="InterPro" id="IPR036514">
    <property type="entry name" value="SGNH_hydro_sf"/>
</dbReference>
<accession>A0A8H4J5U1</accession>
<proteinExistence type="predicted"/>
<dbReference type="GO" id="GO:0016787">
    <property type="term" value="F:hydrolase activity"/>
    <property type="evidence" value="ECO:0007669"/>
    <property type="project" value="InterPro"/>
</dbReference>
<evidence type="ECO:0000313" key="3">
    <source>
        <dbReference type="EMBL" id="KAF4313835.1"/>
    </source>
</evidence>
<dbReference type="PANTHER" id="PTHR43695:SF2">
    <property type="entry name" value="PUTATIVE (AFU_ORTHOLOGUE AFUA_2G17250)-RELATED"/>
    <property type="match status" value="1"/>
</dbReference>
<evidence type="ECO:0000259" key="2">
    <source>
        <dbReference type="Pfam" id="PF13472"/>
    </source>
</evidence>
<dbReference type="InterPro" id="IPR037459">
    <property type="entry name" value="RhgT-like"/>
</dbReference>
<dbReference type="EMBL" id="WWBZ02000001">
    <property type="protein sequence ID" value="KAF4313835.1"/>
    <property type="molecule type" value="Genomic_DNA"/>
</dbReference>
<dbReference type="CDD" id="cd01821">
    <property type="entry name" value="Rhamnogalacturan_acetylesterase_like"/>
    <property type="match status" value="1"/>
</dbReference>
<dbReference type="Proteomes" id="UP000572817">
    <property type="component" value="Unassembled WGS sequence"/>
</dbReference>
<name>A0A8H4J5U1_9PEZI</name>
<evidence type="ECO:0000313" key="4">
    <source>
        <dbReference type="Proteomes" id="UP000572817"/>
    </source>
</evidence>
<dbReference type="InterPro" id="IPR013830">
    <property type="entry name" value="SGNH_hydro"/>
</dbReference>
<comment type="caution">
    <text evidence="3">The sequence shown here is derived from an EMBL/GenBank/DDBJ whole genome shotgun (WGS) entry which is preliminary data.</text>
</comment>
<gene>
    <name evidence="3" type="ORF">GTA08_BOTSDO00677</name>
</gene>